<dbReference type="Proteomes" id="UP000065797">
    <property type="component" value="Unassembled WGS sequence"/>
</dbReference>
<evidence type="ECO:0000256" key="2">
    <source>
        <dbReference type="ARBA" id="ARBA00003717"/>
    </source>
</evidence>
<dbReference type="GO" id="GO:0050660">
    <property type="term" value="F:flavin adenine dinucleotide binding"/>
    <property type="evidence" value="ECO:0007669"/>
    <property type="project" value="UniProtKB-UniRule"/>
</dbReference>
<evidence type="ECO:0000256" key="10">
    <source>
        <dbReference type="ARBA" id="ARBA00025948"/>
    </source>
</evidence>
<sequence length="629" mass="70149">MGYNAGLYDVIVIGAGHAGCEAGLAAARMGSKTLMLTINLDMVAFMPCNPSVGGPAKGIVVREIDALGGEMGRNIDKTHIQMRMLNTGKGPAVRALRAQADKFSYQHELKKTIEETPNLTLFQGLVERLIVEDGVCKGVITQAGAEYTAKTVVITTGTFLRGEIIMGDLKYSSGPNNQQPSITLSEHLEELGFDLVRFKTGTPPRVNSNTIDYSKTEIQPGDDKPRAFSFETTKFIMDQIPCWLTYTSTETHRLIDENLHRSAMYSGMIKGTGPRYCPSIEDKVVRFNDKPRHQIFLEPEGRNTQEVYVQGLSTSLPEDVQRAMLRTIPGLENVEMMRTGYAIEYDAIVPTQLWPTLETKKIKNLYTAGQINGTSGYEEAAGQGLMAGINAACRSLGKKEVILGRADAYIGVLIDDLVTKGTNEPYRLLTSRAEYRLLLRHDNADLRLTEVGREIGLIKEDRYERFTNKKLQIEQEKERLESIFIKPRPEVQELIRSIGGSELKDGIRASDLLRRPEVTYEHIHLLVPSEVALSDEITEQVEIQTKYEGYIEKSLQQVERMKKMESKKIPVDIDYDAISSLASEARQKLKDVRPLSMGQASRISGVNPADVSILLIYIEQGKIARVSNQ</sequence>
<evidence type="ECO:0000256" key="3">
    <source>
        <dbReference type="ARBA" id="ARBA00007653"/>
    </source>
</evidence>
<dbReference type="InterPro" id="IPR047001">
    <property type="entry name" value="MnmG_C_subdom"/>
</dbReference>
<reference evidence="14 15" key="1">
    <citation type="submission" date="2016-01" db="EMBL/GenBank/DDBJ databases">
        <authorList>
            <person name="McClelland M."/>
            <person name="Jain A."/>
            <person name="Saraogi P."/>
            <person name="Mendelson R."/>
            <person name="Westerman R."/>
            <person name="SanMiguel P."/>
            <person name="Csonka L."/>
        </authorList>
    </citation>
    <scope>NUCLEOTIDE SEQUENCE [LARGE SCALE GENOMIC DNA]</scope>
    <source>
        <strain evidence="14 15">PE8-15</strain>
    </source>
</reference>
<dbReference type="Pfam" id="PF01134">
    <property type="entry name" value="GIDA"/>
    <property type="match status" value="1"/>
</dbReference>
<dbReference type="FunFam" id="1.10.150.570:FF:000001">
    <property type="entry name" value="tRNA uridine 5-carboxymethylaminomethyl modification enzyme MnmG"/>
    <property type="match status" value="1"/>
</dbReference>
<dbReference type="PRINTS" id="PR00411">
    <property type="entry name" value="PNDRDTASEI"/>
</dbReference>
<accession>A0A0D6T4Z8</accession>
<keyword evidence="6 12" id="KW-0285">Flavoprotein</keyword>
<dbReference type="RefSeq" id="WP_044438329.1">
    <property type="nucleotide sequence ID" value="NZ_CAKJWQ010000014.1"/>
</dbReference>
<evidence type="ECO:0000256" key="7">
    <source>
        <dbReference type="ARBA" id="ARBA00022694"/>
    </source>
</evidence>
<dbReference type="Pfam" id="PF13932">
    <property type="entry name" value="SAM_GIDA_C"/>
    <property type="match status" value="1"/>
</dbReference>
<dbReference type="InterPro" id="IPR002218">
    <property type="entry name" value="MnmG-rel"/>
</dbReference>
<dbReference type="GO" id="GO:0005829">
    <property type="term" value="C:cytosol"/>
    <property type="evidence" value="ECO:0007669"/>
    <property type="project" value="TreeGrafter"/>
</dbReference>
<protein>
    <recommendedName>
        <fullName evidence="4 12">tRNA uridine 5-carboxymethylaminomethyl modification enzyme MnmG</fullName>
    </recommendedName>
    <alternativeName>
        <fullName evidence="11 12">Glucose-inhibited division protein A</fullName>
    </alternativeName>
</protein>
<dbReference type="Gene3D" id="1.10.150.570">
    <property type="entry name" value="GidA associated domain, C-terminal subdomain"/>
    <property type="match status" value="1"/>
</dbReference>
<dbReference type="FunFam" id="3.50.50.60:FF:000063">
    <property type="entry name" value="tRNA uridine 5-carboxymethylaminomethyl modification enzyme MnmG"/>
    <property type="match status" value="1"/>
</dbReference>
<dbReference type="InterPro" id="IPR020595">
    <property type="entry name" value="MnmG-rel_CS"/>
</dbReference>
<evidence type="ECO:0000256" key="6">
    <source>
        <dbReference type="ARBA" id="ARBA00022630"/>
    </source>
</evidence>
<dbReference type="AlphaFoldDB" id="A0A0D6T4Z8"/>
<dbReference type="PROSITE" id="PS01281">
    <property type="entry name" value="GIDA_2"/>
    <property type="match status" value="1"/>
</dbReference>
<dbReference type="SUPFAM" id="SSF51905">
    <property type="entry name" value="FAD/NAD(P)-binding domain"/>
    <property type="match status" value="1"/>
</dbReference>
<keyword evidence="9 12" id="KW-0520">NAD</keyword>
<evidence type="ECO:0000256" key="5">
    <source>
        <dbReference type="ARBA" id="ARBA00022490"/>
    </source>
</evidence>
<comment type="cofactor">
    <cofactor evidence="1 12">
        <name>FAD</name>
        <dbReference type="ChEBI" id="CHEBI:57692"/>
    </cofactor>
</comment>
<proteinExistence type="inferred from homology"/>
<evidence type="ECO:0000256" key="12">
    <source>
        <dbReference type="HAMAP-Rule" id="MF_00129"/>
    </source>
</evidence>
<dbReference type="PANTHER" id="PTHR11806">
    <property type="entry name" value="GLUCOSE INHIBITED DIVISION PROTEIN A"/>
    <property type="match status" value="1"/>
</dbReference>
<dbReference type="InterPro" id="IPR036188">
    <property type="entry name" value="FAD/NAD-bd_sf"/>
</dbReference>
<evidence type="ECO:0000256" key="8">
    <source>
        <dbReference type="ARBA" id="ARBA00022827"/>
    </source>
</evidence>
<dbReference type="HAMAP" id="MF_00129">
    <property type="entry name" value="MnmG_GidA"/>
    <property type="match status" value="1"/>
</dbReference>
<keyword evidence="5 12" id="KW-0963">Cytoplasm</keyword>
<dbReference type="Gene3D" id="3.50.50.60">
    <property type="entry name" value="FAD/NAD(P)-binding domain"/>
    <property type="match status" value="2"/>
</dbReference>
<dbReference type="FunFam" id="3.50.50.60:FF:000002">
    <property type="entry name" value="tRNA uridine 5-carboxymethylaminomethyl modification enzyme MnmG"/>
    <property type="match status" value="1"/>
</dbReference>
<dbReference type="GO" id="GO:0030488">
    <property type="term" value="P:tRNA methylation"/>
    <property type="evidence" value="ECO:0007669"/>
    <property type="project" value="TreeGrafter"/>
</dbReference>
<keyword evidence="7 12" id="KW-0819">tRNA processing</keyword>
<comment type="similarity">
    <text evidence="3 12">Belongs to the MnmG family.</text>
</comment>
<dbReference type="Gene3D" id="1.10.10.1800">
    <property type="entry name" value="tRNA uridine 5-carboxymethylaminomethyl modification enzyme MnmG/GidA"/>
    <property type="match status" value="1"/>
</dbReference>
<evidence type="ECO:0000256" key="9">
    <source>
        <dbReference type="ARBA" id="ARBA00023027"/>
    </source>
</evidence>
<dbReference type="PANTHER" id="PTHR11806:SF0">
    <property type="entry name" value="PROTEIN MTO1 HOMOLOG, MITOCHONDRIAL"/>
    <property type="match status" value="1"/>
</dbReference>
<gene>
    <name evidence="12" type="primary">mnmG</name>
    <name evidence="12" type="synonym">gidA</name>
    <name evidence="14" type="ORF">AWW70_17435</name>
</gene>
<comment type="function">
    <text evidence="2 12">NAD-binding protein involved in the addition of a carboxymethylaminomethyl (cmnm) group at the wobble position (U34) of certain tRNAs, forming tRNA-cmnm(5)s(2)U34.</text>
</comment>
<feature type="binding site" evidence="12">
    <location>
        <position position="126"/>
    </location>
    <ligand>
        <name>FAD</name>
        <dbReference type="ChEBI" id="CHEBI:57692"/>
    </ligand>
</feature>
<organism evidence="14 15">
    <name type="scientific">Bacillus mycoides</name>
    <dbReference type="NCBI Taxonomy" id="1405"/>
    <lineage>
        <taxon>Bacteria</taxon>
        <taxon>Bacillati</taxon>
        <taxon>Bacillota</taxon>
        <taxon>Bacilli</taxon>
        <taxon>Bacillales</taxon>
        <taxon>Bacillaceae</taxon>
        <taxon>Bacillus</taxon>
        <taxon>Bacillus cereus group</taxon>
    </lineage>
</organism>
<comment type="caution">
    <text evidence="14">The sequence shown here is derived from an EMBL/GenBank/DDBJ whole genome shotgun (WGS) entry which is preliminary data.</text>
</comment>
<name>A0A0D6T4Z8_BACMY</name>
<dbReference type="InterPro" id="IPR026904">
    <property type="entry name" value="MnmG_C"/>
</dbReference>
<evidence type="ECO:0000256" key="1">
    <source>
        <dbReference type="ARBA" id="ARBA00001974"/>
    </source>
</evidence>
<evidence type="ECO:0000313" key="15">
    <source>
        <dbReference type="Proteomes" id="UP000065797"/>
    </source>
</evidence>
<comment type="subcellular location">
    <subcellularLocation>
        <location evidence="12">Cytoplasm</location>
    </subcellularLocation>
</comment>
<keyword evidence="8 12" id="KW-0274">FAD</keyword>
<dbReference type="PATRIC" id="fig|1405.14.peg.5770"/>
<dbReference type="GO" id="GO:0002098">
    <property type="term" value="P:tRNA wobble uridine modification"/>
    <property type="evidence" value="ECO:0007669"/>
    <property type="project" value="InterPro"/>
</dbReference>
<feature type="binding site" evidence="12">
    <location>
        <begin position="14"/>
        <end position="19"/>
    </location>
    <ligand>
        <name>FAD</name>
        <dbReference type="ChEBI" id="CHEBI:57692"/>
    </ligand>
</feature>
<dbReference type="FunFam" id="1.10.10.1800:FF:000001">
    <property type="entry name" value="tRNA uridine 5-carboxymethylaminomethyl modification enzyme MnmG"/>
    <property type="match status" value="1"/>
</dbReference>
<comment type="subunit">
    <text evidence="10 12">Homodimer. Heterotetramer of two MnmE and two MnmG subunits.</text>
</comment>
<dbReference type="InterPro" id="IPR049312">
    <property type="entry name" value="GIDA_C_N"/>
</dbReference>
<dbReference type="PROSITE" id="PS01280">
    <property type="entry name" value="GIDA_1"/>
    <property type="match status" value="1"/>
</dbReference>
<feature type="binding site" evidence="12">
    <location>
        <position position="181"/>
    </location>
    <ligand>
        <name>FAD</name>
        <dbReference type="ChEBI" id="CHEBI:57692"/>
    </ligand>
</feature>
<feature type="binding site" evidence="12">
    <location>
        <position position="370"/>
    </location>
    <ligand>
        <name>FAD</name>
        <dbReference type="ChEBI" id="CHEBI:57692"/>
    </ligand>
</feature>
<dbReference type="SMART" id="SM01228">
    <property type="entry name" value="GIDA_assoc_3"/>
    <property type="match status" value="1"/>
</dbReference>
<feature type="domain" description="tRNA uridine 5-carboxymethylaminomethyl modification enzyme C-terminal subdomain" evidence="13">
    <location>
        <begin position="545"/>
        <end position="616"/>
    </location>
</feature>
<evidence type="ECO:0000259" key="13">
    <source>
        <dbReference type="SMART" id="SM01228"/>
    </source>
</evidence>
<feature type="binding site" evidence="12">
    <location>
        <begin position="273"/>
        <end position="287"/>
    </location>
    <ligand>
        <name>NAD(+)</name>
        <dbReference type="ChEBI" id="CHEBI:57540"/>
    </ligand>
</feature>
<dbReference type="NCBIfam" id="TIGR00136">
    <property type="entry name" value="mnmG_gidA"/>
    <property type="match status" value="1"/>
</dbReference>
<dbReference type="Pfam" id="PF21680">
    <property type="entry name" value="GIDA_C_1st"/>
    <property type="match status" value="1"/>
</dbReference>
<evidence type="ECO:0000313" key="14">
    <source>
        <dbReference type="EMBL" id="KWU60709.1"/>
    </source>
</evidence>
<evidence type="ECO:0000256" key="4">
    <source>
        <dbReference type="ARBA" id="ARBA00020461"/>
    </source>
</evidence>
<dbReference type="InterPro" id="IPR040131">
    <property type="entry name" value="MnmG_N"/>
</dbReference>
<dbReference type="InterPro" id="IPR044920">
    <property type="entry name" value="MnmG_C_subdom_sf"/>
</dbReference>
<dbReference type="EMBL" id="LRPH01000060">
    <property type="protein sequence ID" value="KWU60709.1"/>
    <property type="molecule type" value="Genomic_DNA"/>
</dbReference>
<dbReference type="InterPro" id="IPR004416">
    <property type="entry name" value="MnmG"/>
</dbReference>
<evidence type="ECO:0000256" key="11">
    <source>
        <dbReference type="ARBA" id="ARBA00031800"/>
    </source>
</evidence>